<dbReference type="Proteomes" id="UP000620104">
    <property type="component" value="Unassembled WGS sequence"/>
</dbReference>
<feature type="compositionally biased region" description="Low complexity" evidence="9">
    <location>
        <begin position="328"/>
        <end position="339"/>
    </location>
</feature>
<dbReference type="InterPro" id="IPR036678">
    <property type="entry name" value="MutS_con_dom_sf"/>
</dbReference>
<accession>A0A8H3TQC5</accession>
<dbReference type="Pfam" id="PF05192">
    <property type="entry name" value="MutS_III"/>
    <property type="match status" value="1"/>
</dbReference>
<dbReference type="SUPFAM" id="SSF55271">
    <property type="entry name" value="DNA repair protein MutS, domain I"/>
    <property type="match status" value="1"/>
</dbReference>
<keyword evidence="12" id="KW-1185">Reference proteome</keyword>
<dbReference type="Gene3D" id="1.10.1420.10">
    <property type="match status" value="2"/>
</dbReference>
<evidence type="ECO:0000256" key="5">
    <source>
        <dbReference type="ARBA" id="ARBA00023125"/>
    </source>
</evidence>
<dbReference type="InterPro" id="IPR016151">
    <property type="entry name" value="DNA_mismatch_repair_MutS_N"/>
</dbReference>
<evidence type="ECO:0000256" key="8">
    <source>
        <dbReference type="SAM" id="Coils"/>
    </source>
</evidence>
<dbReference type="GO" id="GO:0005524">
    <property type="term" value="F:ATP binding"/>
    <property type="evidence" value="ECO:0007669"/>
    <property type="project" value="UniProtKB-UniRule"/>
</dbReference>
<dbReference type="Pfam" id="PF00488">
    <property type="entry name" value="MutS_V"/>
    <property type="match status" value="1"/>
</dbReference>
<evidence type="ECO:0000256" key="3">
    <source>
        <dbReference type="ARBA" id="ARBA00022763"/>
    </source>
</evidence>
<keyword evidence="6 7" id="KW-0234">DNA repair</keyword>
<evidence type="ECO:0000256" key="1">
    <source>
        <dbReference type="ARBA" id="ARBA00006271"/>
    </source>
</evidence>
<evidence type="ECO:0000313" key="11">
    <source>
        <dbReference type="EMBL" id="GHJ84978.1"/>
    </source>
</evidence>
<dbReference type="InterPro" id="IPR007696">
    <property type="entry name" value="DNA_mismatch_repair_MutS_core"/>
</dbReference>
<keyword evidence="3 6" id="KW-0227">DNA damage</keyword>
<feature type="compositionally biased region" description="Polar residues" evidence="9">
    <location>
        <begin position="28"/>
        <end position="38"/>
    </location>
</feature>
<dbReference type="PANTHER" id="PTHR11361:SF148">
    <property type="entry name" value="DNA MISMATCH REPAIR PROTEIN MSH6"/>
    <property type="match status" value="1"/>
</dbReference>
<evidence type="ECO:0000313" key="12">
    <source>
        <dbReference type="Proteomes" id="UP000620104"/>
    </source>
</evidence>
<feature type="coiled-coil region" evidence="8">
    <location>
        <begin position="899"/>
        <end position="926"/>
    </location>
</feature>
<feature type="compositionally biased region" description="Basic and acidic residues" evidence="9">
    <location>
        <begin position="95"/>
        <end position="108"/>
    </location>
</feature>
<dbReference type="EMBL" id="BLZA01000010">
    <property type="protein sequence ID" value="GHJ84978.1"/>
    <property type="molecule type" value="Genomic_DNA"/>
</dbReference>
<proteinExistence type="inferred from homology"/>
<dbReference type="Pfam" id="PF05190">
    <property type="entry name" value="MutS_IV"/>
    <property type="match status" value="1"/>
</dbReference>
<dbReference type="SMART" id="SM00533">
    <property type="entry name" value="MUTSd"/>
    <property type="match status" value="1"/>
</dbReference>
<dbReference type="GO" id="GO:0032301">
    <property type="term" value="C:MutSalpha complex"/>
    <property type="evidence" value="ECO:0007669"/>
    <property type="project" value="TreeGrafter"/>
</dbReference>
<keyword evidence="2 6" id="KW-0547">Nucleotide-binding</keyword>
<comment type="function">
    <text evidence="6 7">Component of the post-replicative DNA mismatch repair system (MMR).</text>
</comment>
<dbReference type="PIRSF" id="PIRSF037677">
    <property type="entry name" value="DNA_mis_repair_Msh6"/>
    <property type="match status" value="1"/>
</dbReference>
<dbReference type="InterPro" id="IPR007695">
    <property type="entry name" value="DNA_mismatch_repair_MutS-lik_N"/>
</dbReference>
<name>A0A8H3TQC5_9TREE</name>
<dbReference type="PANTHER" id="PTHR11361">
    <property type="entry name" value="DNA MISMATCH REPAIR PROTEIN MUTS FAMILY MEMBER"/>
    <property type="match status" value="1"/>
</dbReference>
<dbReference type="NCBIfam" id="NF003810">
    <property type="entry name" value="PRK05399.1"/>
    <property type="match status" value="1"/>
</dbReference>
<feature type="domain" description="DNA mismatch repair proteins mutS family" evidence="10">
    <location>
        <begin position="1158"/>
        <end position="1174"/>
    </location>
</feature>
<dbReference type="Gene3D" id="3.40.50.300">
    <property type="entry name" value="P-loop containing nucleotide triphosphate hydrolases"/>
    <property type="match status" value="1"/>
</dbReference>
<feature type="compositionally biased region" description="Polar residues" evidence="9">
    <location>
        <begin position="1"/>
        <end position="20"/>
    </location>
</feature>
<evidence type="ECO:0000259" key="10">
    <source>
        <dbReference type="PROSITE" id="PS00486"/>
    </source>
</evidence>
<dbReference type="InterPro" id="IPR007861">
    <property type="entry name" value="DNA_mismatch_repair_MutS_clamp"/>
</dbReference>
<dbReference type="GO" id="GO:0030983">
    <property type="term" value="F:mismatched DNA binding"/>
    <property type="evidence" value="ECO:0007669"/>
    <property type="project" value="UniProtKB-UniRule"/>
</dbReference>
<reference evidence="11" key="1">
    <citation type="submission" date="2020-07" db="EMBL/GenBank/DDBJ databases">
        <title>Draft Genome Sequence of a Deep-Sea Yeast, Naganishia (Cryptococcus) liquefaciens strain N6.</title>
        <authorList>
            <person name="Han Y.W."/>
            <person name="Kajitani R."/>
            <person name="Morimoto H."/>
            <person name="Parhat M."/>
            <person name="Tsubouchi H."/>
            <person name="Bakenova O."/>
            <person name="Ogata M."/>
            <person name="Argunhan B."/>
            <person name="Aoki R."/>
            <person name="Kajiwara S."/>
            <person name="Itoh T."/>
            <person name="Iwasaki H."/>
        </authorList>
    </citation>
    <scope>NUCLEOTIDE SEQUENCE</scope>
    <source>
        <strain evidence="11">N6</strain>
    </source>
</reference>
<protein>
    <recommendedName>
        <fullName evidence="6">DNA mismatch repair protein</fullName>
    </recommendedName>
</protein>
<keyword evidence="4 6" id="KW-0067">ATP-binding</keyword>
<dbReference type="Gene3D" id="3.40.1170.10">
    <property type="entry name" value="DNA repair protein MutS, domain I"/>
    <property type="match status" value="1"/>
</dbReference>
<feature type="compositionally biased region" description="Basic and acidic residues" evidence="9">
    <location>
        <begin position="166"/>
        <end position="178"/>
    </location>
</feature>
<dbReference type="PROSITE" id="PS00486">
    <property type="entry name" value="DNA_MISMATCH_REPAIR_2"/>
    <property type="match status" value="1"/>
</dbReference>
<dbReference type="Gene3D" id="3.30.420.110">
    <property type="entry name" value="MutS, connector domain"/>
    <property type="match status" value="1"/>
</dbReference>
<evidence type="ECO:0000256" key="2">
    <source>
        <dbReference type="ARBA" id="ARBA00022741"/>
    </source>
</evidence>
<dbReference type="SUPFAM" id="SSF53150">
    <property type="entry name" value="DNA repair protein MutS, domain II"/>
    <property type="match status" value="1"/>
</dbReference>
<dbReference type="InterPro" id="IPR036187">
    <property type="entry name" value="DNA_mismatch_repair_MutS_sf"/>
</dbReference>
<sequence>MPPKATQSSSQQGGPKQTSLLGFFSKPAPTSTGGNNRSRPPATPASGTARTSHSTTKAKAAASTTKEAAEKRRQAIQAATQSSPTANIKTLAASDARENGRFVAREDNAIDNGGSKMHRAESDASVNGAMQLKPQDKVDSDVFLGSSPLSAVDVLDDDVEQPVVESDPHFEAGKEKVNGEAQENSKSGDEATVDVEMTNGEESVGATIDAREADEDEDDHPVRSSARNSKRKITYIETDDEDSDDSKESRKATSAATGSAKNGRASLSGRKKAKVEDDDDFEFDDAGLADEDLDVMMNDFESSPEKSVADLPDSDDEVTFATKRSKAKSASVSRAKASVPQRPPAKPLGGGNASGSGRMQSGSGAGGFMTQAERSKIDAKEKKAAEQDCFDFLLDLKDKEGHRPDHPEYDARTVHIPSKAWNTFTPFERQFWEIKQNHFDTVLFFQKGKFYELYEKDAEIGHNEFDLKLTDRVKMKMVGVPEQSFDYWCAKFLAAGYKVGKVEQAETAIGMEMRTKAAAGKTKNKADSIVRRELAAVLTNGTVVDEAFLSGDEACHCIAIKEAQTEGNNSSYGICILDAATGRFELTAFEDDVCRTKLETLFRQLRPRELVFSKGNLGVVTSRLLRNILPMNANWVSLKPGSEFYDEAKTRSELAAFFGNVNNDEDDAEMAGNDPTKLGIPEAISNMLDKSLAIEALGGMMFYLRSLNMANDLLSQRSFNVYDPIRRGENLVLDGQTLSHLEVLVNNEGGEEGTLLQLLQRCATPFGKRLFRIWLTAPLQKIDAINARQDAVADLMADLTFSERFHRMAKDTPDLERLISRIHAGRCKQSDFLKVLNAFQKVNKGFSQLSEMAQSFSSTSVSSLLRGAPDMTSNLAHIQGMFEIVDGDILPTPGASEECDEASAAVEQAEGELEDVLEEYKTLLKCTDLTYWHSAQGAKDIYVIQAPVKVKVPANWTKTGGTKAHNKYVTGKTQPLIRQVQEARETRKIAFQGFFSQLLQEFDNDREVWLKAVRIFAELDCLLSLAKASADLDEPRCRPVLVESEEAFIDFKDLRHPALCLRSDFISNDVQLGNQVPRQTLLTGPNTAGKSTLCRMTSVAVIMAQLGALLPASQATIAPIDKIQTRMGAYDNMFSNSSTFKVELDECAKILRDGGPKSLVILDELGRGTSTYDGMAIAEAVLHHLSTVTLPLGFFATHYGALTDDFKYHPNVRCMHMQTQVDDIKREVICLYKLIEGRAESSYGTHVAHLAGVPDPVVARAEQVSSEFFADFKQKMILRRKSNLPVLAQADFHRLIQAARKPREQLGSSFLQQLQLIRRAIDRYES</sequence>
<keyword evidence="8" id="KW-0175">Coiled coil</keyword>
<dbReference type="OrthoDB" id="121051at2759"/>
<keyword evidence="5 6" id="KW-0238">DNA-binding</keyword>
<dbReference type="GO" id="GO:0006298">
    <property type="term" value="P:mismatch repair"/>
    <property type="evidence" value="ECO:0007669"/>
    <property type="project" value="InterPro"/>
</dbReference>
<dbReference type="InterPro" id="IPR045076">
    <property type="entry name" value="MutS"/>
</dbReference>
<feature type="compositionally biased region" description="Polar residues" evidence="9">
    <location>
        <begin position="77"/>
        <end position="88"/>
    </location>
</feature>
<dbReference type="Pfam" id="PF01624">
    <property type="entry name" value="MutS_I"/>
    <property type="match status" value="1"/>
</dbReference>
<dbReference type="SUPFAM" id="SSF52540">
    <property type="entry name" value="P-loop containing nucleoside triphosphate hydrolases"/>
    <property type="match status" value="1"/>
</dbReference>
<comment type="caution">
    <text evidence="11">The sequence shown here is derived from an EMBL/GenBank/DDBJ whole genome shotgun (WGS) entry which is preliminary data.</text>
</comment>
<evidence type="ECO:0000256" key="7">
    <source>
        <dbReference type="RuleBase" id="RU003756"/>
    </source>
</evidence>
<gene>
    <name evidence="11" type="ORF">NliqN6_1380</name>
</gene>
<feature type="compositionally biased region" description="Acidic residues" evidence="9">
    <location>
        <begin position="276"/>
        <end position="294"/>
    </location>
</feature>
<dbReference type="Pfam" id="PF05188">
    <property type="entry name" value="MutS_II"/>
    <property type="match status" value="1"/>
</dbReference>
<dbReference type="InterPro" id="IPR017261">
    <property type="entry name" value="DNA_mismatch_repair_MutS/MSH"/>
</dbReference>
<dbReference type="GO" id="GO:0140664">
    <property type="term" value="F:ATP-dependent DNA damage sensor activity"/>
    <property type="evidence" value="ECO:0007669"/>
    <property type="project" value="InterPro"/>
</dbReference>
<dbReference type="FunFam" id="3.40.1170.10:FF:000002">
    <property type="entry name" value="DNA mismatch repair protein"/>
    <property type="match status" value="1"/>
</dbReference>
<organism evidence="11 12">
    <name type="scientific">Naganishia liquefaciens</name>
    <dbReference type="NCBI Taxonomy" id="104408"/>
    <lineage>
        <taxon>Eukaryota</taxon>
        <taxon>Fungi</taxon>
        <taxon>Dikarya</taxon>
        <taxon>Basidiomycota</taxon>
        <taxon>Agaricomycotina</taxon>
        <taxon>Tremellomycetes</taxon>
        <taxon>Filobasidiales</taxon>
        <taxon>Filobasidiaceae</taxon>
        <taxon>Naganishia</taxon>
    </lineage>
</organism>
<dbReference type="SMART" id="SM00534">
    <property type="entry name" value="MUTSac"/>
    <property type="match status" value="1"/>
</dbReference>
<evidence type="ECO:0000256" key="9">
    <source>
        <dbReference type="SAM" id="MobiDB-lite"/>
    </source>
</evidence>
<evidence type="ECO:0000256" key="4">
    <source>
        <dbReference type="ARBA" id="ARBA00022840"/>
    </source>
</evidence>
<feature type="region of interest" description="Disordered" evidence="9">
    <location>
        <begin position="157"/>
        <end position="380"/>
    </location>
</feature>
<evidence type="ECO:0000256" key="6">
    <source>
        <dbReference type="PIRNR" id="PIRNR037677"/>
    </source>
</evidence>
<dbReference type="InterPro" id="IPR007860">
    <property type="entry name" value="DNA_mmatch_repair_MutS_con_dom"/>
</dbReference>
<comment type="similarity">
    <text evidence="1 6 7">Belongs to the DNA mismatch repair MutS family.</text>
</comment>
<feature type="region of interest" description="Disordered" evidence="9">
    <location>
        <begin position="1"/>
        <end position="123"/>
    </location>
</feature>
<feature type="compositionally biased region" description="Low complexity" evidence="9">
    <location>
        <begin position="48"/>
        <end position="66"/>
    </location>
</feature>
<dbReference type="InterPro" id="IPR000432">
    <property type="entry name" value="DNA_mismatch_repair_MutS_C"/>
</dbReference>
<dbReference type="InterPro" id="IPR027417">
    <property type="entry name" value="P-loop_NTPase"/>
</dbReference>
<dbReference type="SUPFAM" id="SSF48334">
    <property type="entry name" value="DNA repair protein MutS, domain III"/>
    <property type="match status" value="1"/>
</dbReference>